<accession>A0ABR7NDE7</accession>
<comment type="caution">
    <text evidence="1">The sequence shown here is derived from an EMBL/GenBank/DDBJ whole genome shotgun (WGS) entry which is preliminary data.</text>
</comment>
<dbReference type="EMBL" id="JACRSZ010000021">
    <property type="protein sequence ID" value="MBC8574395.1"/>
    <property type="molecule type" value="Genomic_DNA"/>
</dbReference>
<name>A0ABR7NDE7_9FIRM</name>
<evidence type="ECO:0000313" key="1">
    <source>
        <dbReference type="EMBL" id="MBC8574395.1"/>
    </source>
</evidence>
<reference evidence="1 2" key="1">
    <citation type="submission" date="2020-08" db="EMBL/GenBank/DDBJ databases">
        <title>Genome public.</title>
        <authorList>
            <person name="Liu C."/>
            <person name="Sun Q."/>
        </authorList>
    </citation>
    <scope>NUCLEOTIDE SEQUENCE [LARGE SCALE GENOMIC DNA]</scope>
    <source>
        <strain evidence="1 2">NSJ-46</strain>
    </source>
</reference>
<protein>
    <submittedName>
        <fullName evidence="1">Uncharacterized protein</fullName>
    </submittedName>
</protein>
<gene>
    <name evidence="1" type="ORF">H8716_15185</name>
</gene>
<sequence length="502" mass="57018">MFKEILGAVTVSCLISFTCQAKDSMPDARQIAEETLDLSYIGDQTYDLELYSEDSKIHISTIESAGILSAYKNDFDGDGQQEIFCVSFEESNEPEIENAIHFSVIKKEQENWKVVAQQEILETKTDGRTGIVSGLNDALLFTTESVSFREKDGVFEFYYECYADGIMATGQKWYLTGYRFENNQLDWIEETDSLRFWGSPISMIWNSNGSDTYADILQNYQALGFQSSEVSQEWMTADQNEGLSEILRMKKNSTLSMDDIQRWWNGVGYGKVQSTLAGFYFSIDNKADEIQEESLEDEIEPDQEDDGIIYLGTALEAQESTGSSDTSAREKYAPYIEQFDEKNQTAIQENQMNISGKTYVAYADIDQNGVEECIVKFSSDDPVTISSDSIRTEIYTVEDDTVKIVLEQEPVGSGWYPIIHVYQDWNMIYAYTSGHALISYDFYPYQDGELNGEARYSCQYGMDGVYYIDGTYETGTVASEAEFERYLKHLIGGKDGYPMESK</sequence>
<evidence type="ECO:0000313" key="2">
    <source>
        <dbReference type="Proteomes" id="UP000657421"/>
    </source>
</evidence>
<keyword evidence="2" id="KW-1185">Reference proteome</keyword>
<proteinExistence type="predicted"/>
<organism evidence="1 2">
    <name type="scientific">Jingyaoa shaoxingensis</name>
    <dbReference type="NCBI Taxonomy" id="2763671"/>
    <lineage>
        <taxon>Bacteria</taxon>
        <taxon>Bacillati</taxon>
        <taxon>Bacillota</taxon>
        <taxon>Clostridia</taxon>
        <taxon>Lachnospirales</taxon>
        <taxon>Lachnospiraceae</taxon>
        <taxon>Jingyaoa</taxon>
    </lineage>
</organism>
<dbReference type="Proteomes" id="UP000657421">
    <property type="component" value="Unassembled WGS sequence"/>
</dbReference>
<dbReference type="RefSeq" id="WP_249309858.1">
    <property type="nucleotide sequence ID" value="NZ_JACRSZ010000021.1"/>
</dbReference>